<keyword evidence="1" id="KW-1133">Transmembrane helix</keyword>
<accession>A0ABT3PVT6</accession>
<protein>
    <submittedName>
        <fullName evidence="2">Uncharacterized protein</fullName>
    </submittedName>
</protein>
<feature type="transmembrane region" description="Helical" evidence="1">
    <location>
        <begin position="82"/>
        <end position="101"/>
    </location>
</feature>
<sequence length="107" mass="12307">MDWLKEVVVDITICLLIIIAVLINNSILNGIVIAYSLLMLLIKTLVYFGGDTLNLMKKTQTSAPPLFSHTLYAINTGILYGFHWWYVATAWVLIWLFSYLIQRKLDQ</sequence>
<name>A0ABT3PVT6_9BACT</name>
<evidence type="ECO:0000256" key="1">
    <source>
        <dbReference type="SAM" id="Phobius"/>
    </source>
</evidence>
<reference evidence="2 3" key="1">
    <citation type="submission" date="2021-11" db="EMBL/GenBank/DDBJ databases">
        <title>Aliifidinibius sp. nov., a new bacterium isolated from saline soil.</title>
        <authorList>
            <person name="Galisteo C."/>
            <person name="De La Haba R."/>
            <person name="Sanchez-Porro C."/>
            <person name="Ventosa A."/>
        </authorList>
    </citation>
    <scope>NUCLEOTIDE SEQUENCE [LARGE SCALE GENOMIC DNA]</scope>
    <source>
        <strain evidence="2 3">KACC 190600</strain>
    </source>
</reference>
<dbReference type="RefSeq" id="WP_265787582.1">
    <property type="nucleotide sequence ID" value="NZ_JAJNDC010000001.1"/>
</dbReference>
<evidence type="ECO:0000313" key="3">
    <source>
        <dbReference type="Proteomes" id="UP001207337"/>
    </source>
</evidence>
<organism evidence="2 3">
    <name type="scientific">Fodinibius salicampi</name>
    <dbReference type="NCBI Taxonomy" id="1920655"/>
    <lineage>
        <taxon>Bacteria</taxon>
        <taxon>Pseudomonadati</taxon>
        <taxon>Balneolota</taxon>
        <taxon>Balneolia</taxon>
        <taxon>Balneolales</taxon>
        <taxon>Balneolaceae</taxon>
        <taxon>Fodinibius</taxon>
    </lineage>
</organism>
<evidence type="ECO:0000313" key="2">
    <source>
        <dbReference type="EMBL" id="MCW9711970.1"/>
    </source>
</evidence>
<comment type="caution">
    <text evidence="2">The sequence shown here is derived from an EMBL/GenBank/DDBJ whole genome shotgun (WGS) entry which is preliminary data.</text>
</comment>
<proteinExistence type="predicted"/>
<keyword evidence="1" id="KW-0472">Membrane</keyword>
<keyword evidence="1" id="KW-0812">Transmembrane</keyword>
<dbReference type="Proteomes" id="UP001207337">
    <property type="component" value="Unassembled WGS sequence"/>
</dbReference>
<gene>
    <name evidence="2" type="ORF">LQ318_03550</name>
</gene>
<keyword evidence="3" id="KW-1185">Reference proteome</keyword>
<dbReference type="EMBL" id="JAJNDC010000001">
    <property type="protein sequence ID" value="MCW9711970.1"/>
    <property type="molecule type" value="Genomic_DNA"/>
</dbReference>